<gene>
    <name evidence="2" type="ORF">DBZ45_13010</name>
</gene>
<dbReference type="RefSeq" id="WP_111904321.1">
    <property type="nucleotide sequence ID" value="NZ_QLNP01000083.1"/>
</dbReference>
<proteinExistence type="predicted"/>
<evidence type="ECO:0008006" key="4">
    <source>
        <dbReference type="Google" id="ProtNLM"/>
    </source>
</evidence>
<dbReference type="AlphaFoldDB" id="A0A328HE06"/>
<reference evidence="2 3" key="1">
    <citation type="submission" date="2018-04" db="EMBL/GenBank/DDBJ databases">
        <title>Bacteria isolated from cave deposits of Manipur.</title>
        <authorList>
            <person name="Sahoo D."/>
            <person name="Sarangthem I."/>
            <person name="Nandeibam J."/>
        </authorList>
    </citation>
    <scope>NUCLEOTIDE SEQUENCE [LARGE SCALE GENOMIC DNA]</scope>
    <source>
        <strain evidence="3">mrc11</strain>
    </source>
</reference>
<sequence>MSETLPQQLFKGSGTALIIRGVAAILFGILVVVWPGVSVLALVILFGMYAVFDGVTNIVHYVRRKRRRSAWQLVGGIISVLAGLVAFVWPGTTALSLTLVIGAWAVILGISQMALAFEAKKTVGLWWLWLITGIVTTLFGLFLVFFPGPGILSLLGLLSSFAVLFGILLIASGAGLRRMGESPDARFSMG</sequence>
<feature type="transmembrane region" description="Helical" evidence="1">
    <location>
        <begin position="95"/>
        <end position="117"/>
    </location>
</feature>
<dbReference type="Proteomes" id="UP000249166">
    <property type="component" value="Unassembled WGS sequence"/>
</dbReference>
<dbReference type="Pfam" id="PF03729">
    <property type="entry name" value="DUF308"/>
    <property type="match status" value="2"/>
</dbReference>
<keyword evidence="1" id="KW-0812">Transmembrane</keyword>
<feature type="transmembrane region" description="Helical" evidence="1">
    <location>
        <begin position="151"/>
        <end position="176"/>
    </location>
</feature>
<keyword evidence="1" id="KW-0472">Membrane</keyword>
<keyword evidence="1" id="KW-1133">Transmembrane helix</keyword>
<protein>
    <recommendedName>
        <fullName evidence="4">HdeD family acid-resistance protein</fullName>
    </recommendedName>
</protein>
<dbReference type="OrthoDB" id="193343at2"/>
<dbReference type="GO" id="GO:0005886">
    <property type="term" value="C:plasma membrane"/>
    <property type="evidence" value="ECO:0007669"/>
    <property type="project" value="TreeGrafter"/>
</dbReference>
<dbReference type="PANTHER" id="PTHR34989:SF1">
    <property type="entry name" value="PROTEIN HDED"/>
    <property type="match status" value="1"/>
</dbReference>
<name>A0A328HE06_ARTGO</name>
<feature type="transmembrane region" description="Helical" evidence="1">
    <location>
        <begin position="39"/>
        <end position="59"/>
    </location>
</feature>
<evidence type="ECO:0000313" key="2">
    <source>
        <dbReference type="EMBL" id="RAM36858.1"/>
    </source>
</evidence>
<dbReference type="InterPro" id="IPR005325">
    <property type="entry name" value="DUF308_memb"/>
</dbReference>
<feature type="transmembrane region" description="Helical" evidence="1">
    <location>
        <begin position="12"/>
        <end position="33"/>
    </location>
</feature>
<comment type="caution">
    <text evidence="2">The sequence shown here is derived from an EMBL/GenBank/DDBJ whole genome shotgun (WGS) entry which is preliminary data.</text>
</comment>
<accession>A0A328HE06</accession>
<dbReference type="PANTHER" id="PTHR34989">
    <property type="entry name" value="PROTEIN HDED"/>
    <property type="match status" value="1"/>
</dbReference>
<dbReference type="InterPro" id="IPR052712">
    <property type="entry name" value="Acid_resist_chaperone_HdeD"/>
</dbReference>
<evidence type="ECO:0000256" key="1">
    <source>
        <dbReference type="SAM" id="Phobius"/>
    </source>
</evidence>
<organism evidence="2 3">
    <name type="scientific">Arthrobacter globiformis</name>
    <dbReference type="NCBI Taxonomy" id="1665"/>
    <lineage>
        <taxon>Bacteria</taxon>
        <taxon>Bacillati</taxon>
        <taxon>Actinomycetota</taxon>
        <taxon>Actinomycetes</taxon>
        <taxon>Micrococcales</taxon>
        <taxon>Micrococcaceae</taxon>
        <taxon>Arthrobacter</taxon>
    </lineage>
</organism>
<dbReference type="EMBL" id="QLNP01000083">
    <property type="protein sequence ID" value="RAM36858.1"/>
    <property type="molecule type" value="Genomic_DNA"/>
</dbReference>
<feature type="transmembrane region" description="Helical" evidence="1">
    <location>
        <begin position="71"/>
        <end position="89"/>
    </location>
</feature>
<evidence type="ECO:0000313" key="3">
    <source>
        <dbReference type="Proteomes" id="UP000249166"/>
    </source>
</evidence>
<feature type="transmembrane region" description="Helical" evidence="1">
    <location>
        <begin position="124"/>
        <end position="145"/>
    </location>
</feature>